<proteinExistence type="predicted"/>
<protein>
    <submittedName>
        <fullName evidence="1">Uncharacterized protein</fullName>
    </submittedName>
</protein>
<comment type="caution">
    <text evidence="1">The sequence shown here is derived from an EMBL/GenBank/DDBJ whole genome shotgun (WGS) entry which is preliminary data.</text>
</comment>
<evidence type="ECO:0000313" key="2">
    <source>
        <dbReference type="Proteomes" id="UP000822688"/>
    </source>
</evidence>
<dbReference type="EMBL" id="CM026433">
    <property type="protein sequence ID" value="KAG0554210.1"/>
    <property type="molecule type" value="Genomic_DNA"/>
</dbReference>
<dbReference type="CDD" id="cd10229">
    <property type="entry name" value="ASKHA_NBD_HSP70_HSPA12"/>
    <property type="match status" value="1"/>
</dbReference>
<dbReference type="SUPFAM" id="SSF53067">
    <property type="entry name" value="Actin-like ATPase domain"/>
    <property type="match status" value="2"/>
</dbReference>
<dbReference type="InterPro" id="IPR043129">
    <property type="entry name" value="ATPase_NBD"/>
</dbReference>
<evidence type="ECO:0000313" key="1">
    <source>
        <dbReference type="EMBL" id="KAG0554210.1"/>
    </source>
</evidence>
<dbReference type="AlphaFoldDB" id="A0A8T0G583"/>
<sequence>MFSQITDEPLLGQVSPVHIMGSFLTPKSSKLLMSSPEADVVVSIDFGTTFSGCAYATRLNPSQVFSPFLWPDTDGQYPKTKSELYYSRDAKGELVYKSWGATALVDFTQAASASSGELIREFKLHLAPSSHYEEPPTPLPAGLTIDTVIIDYLREISRFYIEQLRETFGSQFSMQDVQWCLTVPAIWDDGAKQLMQSYAEAAGMVQTWNSDGSTSEGSPYPLIIVLEPEAAAVCSLTHFNQLKFDKGDKFMTADLGGGTVDIVVHEKVWQSTNDETNLEMREVTKSSGGLCGATYVDRQFLRHLQERIPCLRSFAEEHPKEMIQILKWWDSIKIHFNGTLSQWWSTPTNLAEAWRLHNGRTGRPDPAHGYGHVEFTKEDLISIFEPVVKDVIQLIDDALQPFATGEVKTIMAVGGFSGNPYLKKRLRETFIPRHVKEIVVPPNPGAAIFEGAVMLGIAHKDLITSRVSRKTYGQAISRKWKRDDPEELQFMDDDGILKCNDVFQTFVRNGEEVLSGDSITKVLTPLHHHATTMTFSIYSSEATEKPKYTTDPGMVLESQFEVDISSGLHLDKDRMTAVTMYFGRTSIQVTAKGLNFEASGGADKAIPVAVKPVRPSMSSCNARPLKSPMTDDLEETMSRMRIMSLPRAFESF</sequence>
<dbReference type="Proteomes" id="UP000822688">
    <property type="component" value="Chromosome 12"/>
</dbReference>
<dbReference type="OrthoDB" id="546249at2759"/>
<dbReference type="PANTHER" id="PTHR14187">
    <property type="entry name" value="ALPHA KINASE/ELONGATION FACTOR 2 KINASE"/>
    <property type="match status" value="1"/>
</dbReference>
<dbReference type="PANTHER" id="PTHR14187:SF5">
    <property type="entry name" value="HEAT SHOCK 70 KDA PROTEIN 12A"/>
    <property type="match status" value="1"/>
</dbReference>
<gene>
    <name evidence="1" type="ORF">KC19_12G073100</name>
</gene>
<accession>A0A8T0G583</accession>
<dbReference type="Gene3D" id="3.30.420.40">
    <property type="match status" value="2"/>
</dbReference>
<reference evidence="1" key="1">
    <citation type="submission" date="2020-06" db="EMBL/GenBank/DDBJ databases">
        <title>WGS assembly of Ceratodon purpureus strain R40.</title>
        <authorList>
            <person name="Carey S.B."/>
            <person name="Jenkins J."/>
            <person name="Shu S."/>
            <person name="Lovell J.T."/>
            <person name="Sreedasyam A."/>
            <person name="Maumus F."/>
            <person name="Tiley G.P."/>
            <person name="Fernandez-Pozo N."/>
            <person name="Barry K."/>
            <person name="Chen C."/>
            <person name="Wang M."/>
            <person name="Lipzen A."/>
            <person name="Daum C."/>
            <person name="Saski C.A."/>
            <person name="Payton A.C."/>
            <person name="Mcbreen J.C."/>
            <person name="Conrad R.E."/>
            <person name="Kollar L.M."/>
            <person name="Olsson S."/>
            <person name="Huttunen S."/>
            <person name="Landis J.B."/>
            <person name="Wickett N.J."/>
            <person name="Johnson M.G."/>
            <person name="Rensing S.A."/>
            <person name="Grimwood J."/>
            <person name="Schmutz J."/>
            <person name="Mcdaniel S.F."/>
        </authorList>
    </citation>
    <scope>NUCLEOTIDE SEQUENCE</scope>
    <source>
        <strain evidence="1">R40</strain>
    </source>
</reference>
<dbReference type="Gene3D" id="3.90.640.10">
    <property type="entry name" value="Actin, Chain A, domain 4"/>
    <property type="match status" value="1"/>
</dbReference>
<keyword evidence="2" id="KW-1185">Reference proteome</keyword>
<name>A0A8T0G583_CERPU</name>
<organism evidence="1 2">
    <name type="scientific">Ceratodon purpureus</name>
    <name type="common">Fire moss</name>
    <name type="synonym">Dicranum purpureum</name>
    <dbReference type="NCBI Taxonomy" id="3225"/>
    <lineage>
        <taxon>Eukaryota</taxon>
        <taxon>Viridiplantae</taxon>
        <taxon>Streptophyta</taxon>
        <taxon>Embryophyta</taxon>
        <taxon>Bryophyta</taxon>
        <taxon>Bryophytina</taxon>
        <taxon>Bryopsida</taxon>
        <taxon>Dicranidae</taxon>
        <taxon>Pseudoditrichales</taxon>
        <taxon>Ditrichaceae</taxon>
        <taxon>Ceratodon</taxon>
    </lineage>
</organism>